<gene>
    <name evidence="1" type="ORF">BV898_03300</name>
</gene>
<keyword evidence="2" id="KW-1185">Reference proteome</keyword>
<name>A0A1W0X633_HYPEX</name>
<protein>
    <submittedName>
        <fullName evidence="1">Uncharacterized protein</fullName>
    </submittedName>
</protein>
<dbReference type="AlphaFoldDB" id="A0A1W0X633"/>
<organism evidence="1 2">
    <name type="scientific">Hypsibius exemplaris</name>
    <name type="common">Freshwater tardigrade</name>
    <dbReference type="NCBI Taxonomy" id="2072580"/>
    <lineage>
        <taxon>Eukaryota</taxon>
        <taxon>Metazoa</taxon>
        <taxon>Ecdysozoa</taxon>
        <taxon>Tardigrada</taxon>
        <taxon>Eutardigrada</taxon>
        <taxon>Parachela</taxon>
        <taxon>Hypsibioidea</taxon>
        <taxon>Hypsibiidae</taxon>
        <taxon>Hypsibius</taxon>
    </lineage>
</organism>
<comment type="caution">
    <text evidence="1">The sequence shown here is derived from an EMBL/GenBank/DDBJ whole genome shotgun (WGS) entry which is preliminary data.</text>
</comment>
<proteinExistence type="predicted"/>
<evidence type="ECO:0000313" key="1">
    <source>
        <dbReference type="EMBL" id="OQV22868.1"/>
    </source>
</evidence>
<accession>A0A1W0X633</accession>
<dbReference type="Proteomes" id="UP000192578">
    <property type="component" value="Unassembled WGS sequence"/>
</dbReference>
<evidence type="ECO:0000313" key="2">
    <source>
        <dbReference type="Proteomes" id="UP000192578"/>
    </source>
</evidence>
<reference evidence="2" key="1">
    <citation type="submission" date="2017-01" db="EMBL/GenBank/DDBJ databases">
        <title>Comparative genomics of anhydrobiosis in the tardigrade Hypsibius dujardini.</title>
        <authorList>
            <person name="Yoshida Y."/>
            <person name="Koutsovoulos G."/>
            <person name="Laetsch D."/>
            <person name="Stevens L."/>
            <person name="Kumar S."/>
            <person name="Horikawa D."/>
            <person name="Ishino K."/>
            <person name="Komine S."/>
            <person name="Tomita M."/>
            <person name="Blaxter M."/>
            <person name="Arakawa K."/>
        </authorList>
    </citation>
    <scope>NUCLEOTIDE SEQUENCE [LARGE SCALE GENOMIC DNA]</scope>
    <source>
        <strain evidence="2">Z151</strain>
    </source>
</reference>
<dbReference type="EMBL" id="MTYJ01000015">
    <property type="protein sequence ID" value="OQV22868.1"/>
    <property type="molecule type" value="Genomic_DNA"/>
</dbReference>
<sequence length="341" mass="37199">MWVVGCLADPAHNEVFKCPAVGLSWNDGQSSASLECHKDGNATVTVHSLSTIDRVEFQLGSLDSNKKFIPFSNPKSRCVAPASAGSPCSANWKRKDPLTVGGGDAGGQLLQVNVDDGPVPGINQEIYNRRRRAANNGNNERVSSFTFDHDADPSSNVDVNQDMHGSYVQSIHIQIRELFVTDNSQLLSVLDSPIISLKCINHLVQPKDKNITIPPWENENVVVCKTDTFNVVAIRESYLVPETIRVTITRDLALVDDTQQTWVVNSLNYSSDPVISNNDPSDLAAVIGAKVKKPTPNDDSFVVVTDYVVLENADSLPIRANVGFRAAKDVLESDSIQICDK</sequence>